<name>A0A7V4WVE0_CALAY</name>
<accession>A0A7V4WVE0</accession>
<dbReference type="EMBL" id="DRQG01000105">
    <property type="protein sequence ID" value="HGY56254.1"/>
    <property type="molecule type" value="Genomic_DNA"/>
</dbReference>
<dbReference type="PANTHER" id="PTHR43685">
    <property type="entry name" value="GLYCOSYLTRANSFERASE"/>
    <property type="match status" value="1"/>
</dbReference>
<dbReference type="Gene3D" id="3.90.550.10">
    <property type="entry name" value="Spore Coat Polysaccharide Biosynthesis Protein SpsA, Chain A"/>
    <property type="match status" value="1"/>
</dbReference>
<sequence>MKDYGLVSVVTATYNMGHYLPIAIRSVLDQTYQNFEINVIDDGSTDDTKEVMKQFTDDPRVHYYHQENQGQAKAKNHGIRVSTGKFVAFLDADDRWLPAKLEKQLPLFEQNPRVGVVYTDASYMDENGKIIEIERRKKYFRGQVTEKLFKDNFVNFPSAIVKKECFNEVGAFDENLPMSIDWDLWLRISTKYEFDYVDEKLFVYRQWPGQMSHKFDERFECILTIMNRFTKEHADLLSNKTIRRAWAHTFTERSWKARALEKKRIKAMKFLLKAVRHDPTFMPAWKEIIKVGLFL</sequence>
<proteinExistence type="predicted"/>
<gene>
    <name evidence="2" type="ORF">ENK44_11155</name>
</gene>
<dbReference type="Proteomes" id="UP000885779">
    <property type="component" value="Unassembled WGS sequence"/>
</dbReference>
<dbReference type="PANTHER" id="PTHR43685:SF2">
    <property type="entry name" value="GLYCOSYLTRANSFERASE 2-LIKE DOMAIN-CONTAINING PROTEIN"/>
    <property type="match status" value="1"/>
</dbReference>
<organism evidence="2">
    <name type="scientific">Caldithrix abyssi</name>
    <dbReference type="NCBI Taxonomy" id="187145"/>
    <lineage>
        <taxon>Bacteria</taxon>
        <taxon>Pseudomonadati</taxon>
        <taxon>Calditrichota</taxon>
        <taxon>Calditrichia</taxon>
        <taxon>Calditrichales</taxon>
        <taxon>Calditrichaceae</taxon>
        <taxon>Caldithrix</taxon>
    </lineage>
</organism>
<dbReference type="InterPro" id="IPR001173">
    <property type="entry name" value="Glyco_trans_2-like"/>
</dbReference>
<dbReference type="InterPro" id="IPR050834">
    <property type="entry name" value="Glycosyltransf_2"/>
</dbReference>
<dbReference type="Pfam" id="PF00535">
    <property type="entry name" value="Glycos_transf_2"/>
    <property type="match status" value="1"/>
</dbReference>
<dbReference type="AlphaFoldDB" id="A0A7V4WVE0"/>
<evidence type="ECO:0000313" key="2">
    <source>
        <dbReference type="EMBL" id="HGY56254.1"/>
    </source>
</evidence>
<dbReference type="InterPro" id="IPR029044">
    <property type="entry name" value="Nucleotide-diphossugar_trans"/>
</dbReference>
<evidence type="ECO:0000259" key="1">
    <source>
        <dbReference type="Pfam" id="PF00535"/>
    </source>
</evidence>
<comment type="caution">
    <text evidence="2">The sequence shown here is derived from an EMBL/GenBank/DDBJ whole genome shotgun (WGS) entry which is preliminary data.</text>
</comment>
<reference evidence="2" key="1">
    <citation type="journal article" date="2020" name="mSystems">
        <title>Genome- and Community-Level Interaction Insights into Carbon Utilization and Element Cycling Functions of Hydrothermarchaeota in Hydrothermal Sediment.</title>
        <authorList>
            <person name="Zhou Z."/>
            <person name="Liu Y."/>
            <person name="Xu W."/>
            <person name="Pan J."/>
            <person name="Luo Z.H."/>
            <person name="Li M."/>
        </authorList>
    </citation>
    <scope>NUCLEOTIDE SEQUENCE [LARGE SCALE GENOMIC DNA]</scope>
    <source>
        <strain evidence="2">HyVt-577</strain>
    </source>
</reference>
<dbReference type="SUPFAM" id="SSF53448">
    <property type="entry name" value="Nucleotide-diphospho-sugar transferases"/>
    <property type="match status" value="1"/>
</dbReference>
<protein>
    <submittedName>
        <fullName evidence="2">Glycosyltransferase</fullName>
    </submittedName>
</protein>
<feature type="domain" description="Glycosyltransferase 2-like" evidence="1">
    <location>
        <begin position="8"/>
        <end position="168"/>
    </location>
</feature>